<protein>
    <submittedName>
        <fullName evidence="1">Uncharacterized protein</fullName>
    </submittedName>
</protein>
<proteinExistence type="predicted"/>
<reference evidence="1" key="1">
    <citation type="submission" date="2018-05" db="EMBL/GenBank/DDBJ databases">
        <authorList>
            <person name="Lanie J.A."/>
            <person name="Ng W.-L."/>
            <person name="Kazmierczak K.M."/>
            <person name="Andrzejewski T.M."/>
            <person name="Davidsen T.M."/>
            <person name="Wayne K.J."/>
            <person name="Tettelin H."/>
            <person name="Glass J.I."/>
            <person name="Rusch D."/>
            <person name="Podicherti R."/>
            <person name="Tsui H.-C.T."/>
            <person name="Winkler M.E."/>
        </authorList>
    </citation>
    <scope>NUCLEOTIDE SEQUENCE</scope>
</reference>
<sequence>VCDEWQSDAIKAQIAEHRREAAKDPESWRGGYDAAENAQLARDGKRLAECEGCGEQWYADETAGATISWCRKCYKNDPYYC</sequence>
<evidence type="ECO:0000313" key="1">
    <source>
        <dbReference type="EMBL" id="SVB71520.1"/>
    </source>
</evidence>
<name>A0A382G8E1_9ZZZZ</name>
<feature type="non-terminal residue" evidence="1">
    <location>
        <position position="1"/>
    </location>
</feature>
<accession>A0A382G8E1</accession>
<organism evidence="1">
    <name type="scientific">marine metagenome</name>
    <dbReference type="NCBI Taxonomy" id="408172"/>
    <lineage>
        <taxon>unclassified sequences</taxon>
        <taxon>metagenomes</taxon>
        <taxon>ecological metagenomes</taxon>
    </lineage>
</organism>
<dbReference type="AlphaFoldDB" id="A0A382G8E1"/>
<gene>
    <name evidence="1" type="ORF">METZ01_LOCUS224374</name>
</gene>
<dbReference type="EMBL" id="UINC01054157">
    <property type="protein sequence ID" value="SVB71520.1"/>
    <property type="molecule type" value="Genomic_DNA"/>
</dbReference>